<feature type="compositionally biased region" description="Basic and acidic residues" evidence="1">
    <location>
        <begin position="216"/>
        <end position="247"/>
    </location>
</feature>
<dbReference type="EMBL" id="CAADIB010000003">
    <property type="protein sequence ID" value="VFR20227.1"/>
    <property type="molecule type" value="Genomic_DNA"/>
</dbReference>
<organism evidence="2">
    <name type="scientific">plant metagenome</name>
    <dbReference type="NCBI Taxonomy" id="1297885"/>
    <lineage>
        <taxon>unclassified sequences</taxon>
        <taxon>metagenomes</taxon>
        <taxon>organismal metagenomes</taxon>
    </lineage>
</organism>
<protein>
    <submittedName>
        <fullName evidence="2">Phage protein</fullName>
    </submittedName>
</protein>
<proteinExistence type="predicted"/>
<dbReference type="AlphaFoldDB" id="A0A484P720"/>
<sequence length="370" mass="39729">MKKQLLADVKLSARRKTPQGYMVFPGSVLGRTGIQEYDGEEVGGTAGEIVGLDRPEAEVFRPDAISSFEGMPVTLNHPEELEVLAVTWRQHAVGVVINVRREGDLLVGDIWVYDQRAVDAIEREGIEELSLGYSSDLEEGGAPGAHFTQTNIQGNHVAIVPRGRCGEACRLGDQSRKPIMKLLDAVLGRLGLTKPTDAQKTQLADTITNLGVDPDSTVKTDEPPTPKGDEDKPAPKADNDDATKKADEDDAALAAANARIAQLEAQLAANTATQADAEETRVVAADAALRFPQVQIADAASARVIRERVVAHKGLYTADEAKKLTDCDLKAAYQAARTLRDNSLGRALLGDGKAEPTKVVDYNSLYRKGA</sequence>
<evidence type="ECO:0000256" key="1">
    <source>
        <dbReference type="SAM" id="MobiDB-lite"/>
    </source>
</evidence>
<dbReference type="Pfam" id="PF09979">
    <property type="entry name" value="DUF2213"/>
    <property type="match status" value="1"/>
</dbReference>
<evidence type="ECO:0000313" key="2">
    <source>
        <dbReference type="EMBL" id="VFR20227.1"/>
    </source>
</evidence>
<accession>A0A484P720</accession>
<evidence type="ECO:0000313" key="3">
    <source>
        <dbReference type="EMBL" id="VFR36894.1"/>
    </source>
</evidence>
<dbReference type="PIRSF" id="PIRSF029215">
    <property type="entry name" value="UCP029215"/>
    <property type="match status" value="1"/>
</dbReference>
<dbReference type="InterPro" id="IPR016913">
    <property type="entry name" value="UCP029215"/>
</dbReference>
<reference evidence="2" key="1">
    <citation type="submission" date="2019-03" db="EMBL/GenBank/DDBJ databases">
        <authorList>
            <person name="Danneels B."/>
        </authorList>
    </citation>
    <scope>NUCLEOTIDE SEQUENCE</scope>
</reference>
<name>A0A484P720_9ZZZZ</name>
<feature type="region of interest" description="Disordered" evidence="1">
    <location>
        <begin position="207"/>
        <end position="248"/>
    </location>
</feature>
<gene>
    <name evidence="3" type="ORF">ANDO1_1711</name>
    <name evidence="2" type="ORF">ANDO2_1618</name>
</gene>
<dbReference type="EMBL" id="CAADHZ010000027">
    <property type="protein sequence ID" value="VFR36894.1"/>
    <property type="molecule type" value="Genomic_DNA"/>
</dbReference>